<dbReference type="AlphaFoldDB" id="A0A7R9L3J2"/>
<dbReference type="GO" id="GO:0000122">
    <property type="term" value="P:negative regulation of transcription by RNA polymerase II"/>
    <property type="evidence" value="ECO:0007669"/>
    <property type="project" value="TreeGrafter"/>
</dbReference>
<protein>
    <recommendedName>
        <fullName evidence="9">Nuclear receptor domain-containing protein</fullName>
    </recommendedName>
</protein>
<dbReference type="OrthoDB" id="5850793at2759"/>
<dbReference type="Proteomes" id="UP000759131">
    <property type="component" value="Unassembled WGS sequence"/>
</dbReference>
<evidence type="ECO:0000256" key="8">
    <source>
        <dbReference type="ARBA" id="ARBA00023242"/>
    </source>
</evidence>
<evidence type="ECO:0000259" key="9">
    <source>
        <dbReference type="PROSITE" id="PS51030"/>
    </source>
</evidence>
<dbReference type="GO" id="GO:0000978">
    <property type="term" value="F:RNA polymerase II cis-regulatory region sequence-specific DNA binding"/>
    <property type="evidence" value="ECO:0007669"/>
    <property type="project" value="TreeGrafter"/>
</dbReference>
<name>A0A7R9L3J2_9ACAR</name>
<evidence type="ECO:0000256" key="3">
    <source>
        <dbReference type="ARBA" id="ARBA00022833"/>
    </source>
</evidence>
<sequence>MYTFNFGVESCESCKAFFRRNALKNRGFVCKYGGNCEVDVTRRRFCRSCRLQKCFADYILTDEQKSQRKFFTKENREKRDDNNNNESQNILDFEGIEVFDDSLDFEGMEMFDNSYDFDHQMVSISRTINTYDKNLNDMEISRLGELLNAAELIRDPVSKITAEPKDLDVILATYGFKMDLELRRLPVMCKHLSAFSTICEEDKMRTIHLWLVSKDFFTKYGGEWDLDSIILDLLTAIALFNADRPNIIHKPTLSTNISRI</sequence>
<keyword evidence="4" id="KW-0805">Transcription regulation</keyword>
<accession>A0A7R9L3J2</accession>
<dbReference type="InterPro" id="IPR050234">
    <property type="entry name" value="Nuclear_hormone_rcpt_NR1"/>
</dbReference>
<feature type="domain" description="Nuclear receptor" evidence="9">
    <location>
        <begin position="1"/>
        <end position="68"/>
    </location>
</feature>
<keyword evidence="1" id="KW-0479">Metal-binding</keyword>
<evidence type="ECO:0000256" key="7">
    <source>
        <dbReference type="ARBA" id="ARBA00023170"/>
    </source>
</evidence>
<dbReference type="EMBL" id="CAJPIZ010014084">
    <property type="protein sequence ID" value="CAG2114588.1"/>
    <property type="molecule type" value="Genomic_DNA"/>
</dbReference>
<dbReference type="SMART" id="SM00399">
    <property type="entry name" value="ZnF_C4"/>
    <property type="match status" value="1"/>
</dbReference>
<dbReference type="GO" id="GO:0030154">
    <property type="term" value="P:cell differentiation"/>
    <property type="evidence" value="ECO:0007669"/>
    <property type="project" value="TreeGrafter"/>
</dbReference>
<keyword evidence="6" id="KW-0804">Transcription</keyword>
<dbReference type="GO" id="GO:0008270">
    <property type="term" value="F:zinc ion binding"/>
    <property type="evidence" value="ECO:0007669"/>
    <property type="project" value="UniProtKB-KW"/>
</dbReference>
<keyword evidence="7" id="KW-0675">Receptor</keyword>
<evidence type="ECO:0000256" key="1">
    <source>
        <dbReference type="ARBA" id="ARBA00022723"/>
    </source>
</evidence>
<dbReference type="PROSITE" id="PS51030">
    <property type="entry name" value="NUCLEAR_REC_DBD_2"/>
    <property type="match status" value="1"/>
</dbReference>
<dbReference type="GO" id="GO:0004879">
    <property type="term" value="F:nuclear receptor activity"/>
    <property type="evidence" value="ECO:0007669"/>
    <property type="project" value="TreeGrafter"/>
</dbReference>
<dbReference type="SUPFAM" id="SSF57716">
    <property type="entry name" value="Glucocorticoid receptor-like (DNA-binding domain)"/>
    <property type="match status" value="1"/>
</dbReference>
<evidence type="ECO:0000256" key="2">
    <source>
        <dbReference type="ARBA" id="ARBA00022771"/>
    </source>
</evidence>
<dbReference type="GO" id="GO:0045944">
    <property type="term" value="P:positive regulation of transcription by RNA polymerase II"/>
    <property type="evidence" value="ECO:0007669"/>
    <property type="project" value="TreeGrafter"/>
</dbReference>
<keyword evidence="2" id="KW-0863">Zinc-finger</keyword>
<dbReference type="InterPro" id="IPR013088">
    <property type="entry name" value="Znf_NHR/GATA"/>
</dbReference>
<keyword evidence="8" id="KW-0539">Nucleus</keyword>
<dbReference type="Pfam" id="PF00105">
    <property type="entry name" value="zf-C4"/>
    <property type="match status" value="1"/>
</dbReference>
<evidence type="ECO:0000256" key="6">
    <source>
        <dbReference type="ARBA" id="ARBA00023163"/>
    </source>
</evidence>
<proteinExistence type="predicted"/>
<keyword evidence="5" id="KW-0238">DNA-binding</keyword>
<reference evidence="10" key="1">
    <citation type="submission" date="2020-11" db="EMBL/GenBank/DDBJ databases">
        <authorList>
            <person name="Tran Van P."/>
        </authorList>
    </citation>
    <scope>NUCLEOTIDE SEQUENCE</scope>
</reference>
<keyword evidence="3" id="KW-0862">Zinc</keyword>
<dbReference type="PANTHER" id="PTHR24082:SF283">
    <property type="entry name" value="NUCLEAR HORMONE RECEPTOR HR96"/>
    <property type="match status" value="1"/>
</dbReference>
<dbReference type="Gene3D" id="3.30.50.10">
    <property type="entry name" value="Erythroid Transcription Factor GATA-1, subunit A"/>
    <property type="match status" value="1"/>
</dbReference>
<dbReference type="PANTHER" id="PTHR24082">
    <property type="entry name" value="NUCLEAR HORMONE RECEPTOR"/>
    <property type="match status" value="1"/>
</dbReference>
<evidence type="ECO:0000313" key="10">
    <source>
        <dbReference type="EMBL" id="CAD7634158.1"/>
    </source>
</evidence>
<evidence type="ECO:0000313" key="11">
    <source>
        <dbReference type="Proteomes" id="UP000759131"/>
    </source>
</evidence>
<dbReference type="EMBL" id="OC868659">
    <property type="protein sequence ID" value="CAD7634158.1"/>
    <property type="molecule type" value="Genomic_DNA"/>
</dbReference>
<keyword evidence="11" id="KW-1185">Reference proteome</keyword>
<dbReference type="InterPro" id="IPR001628">
    <property type="entry name" value="Znf_hrmn_rcpt"/>
</dbReference>
<evidence type="ECO:0000256" key="5">
    <source>
        <dbReference type="ARBA" id="ARBA00023125"/>
    </source>
</evidence>
<gene>
    <name evidence="10" type="ORF">OSB1V03_LOCUS14554</name>
</gene>
<evidence type="ECO:0000256" key="4">
    <source>
        <dbReference type="ARBA" id="ARBA00023015"/>
    </source>
</evidence>
<organism evidence="10">
    <name type="scientific">Medioppia subpectinata</name>
    <dbReference type="NCBI Taxonomy" id="1979941"/>
    <lineage>
        <taxon>Eukaryota</taxon>
        <taxon>Metazoa</taxon>
        <taxon>Ecdysozoa</taxon>
        <taxon>Arthropoda</taxon>
        <taxon>Chelicerata</taxon>
        <taxon>Arachnida</taxon>
        <taxon>Acari</taxon>
        <taxon>Acariformes</taxon>
        <taxon>Sarcoptiformes</taxon>
        <taxon>Oribatida</taxon>
        <taxon>Brachypylina</taxon>
        <taxon>Oppioidea</taxon>
        <taxon>Oppiidae</taxon>
        <taxon>Medioppia</taxon>
    </lineage>
</organism>